<dbReference type="InterPro" id="IPR013627">
    <property type="entry name" value="Pol_alpha_B_N"/>
</dbReference>
<evidence type="ECO:0000256" key="2">
    <source>
        <dbReference type="ARBA" id="ARBA00007299"/>
    </source>
</evidence>
<evidence type="ECO:0000256" key="3">
    <source>
        <dbReference type="ARBA" id="ARBA00018596"/>
    </source>
</evidence>
<evidence type="ECO:0000256" key="1">
    <source>
        <dbReference type="ARBA" id="ARBA00004123"/>
    </source>
</evidence>
<dbReference type="Proteomes" id="UP000030758">
    <property type="component" value="Unassembled WGS sequence"/>
</dbReference>
<accession>A0A085NJ96</accession>
<evidence type="ECO:0000313" key="11">
    <source>
        <dbReference type="Proteomes" id="UP000030764"/>
    </source>
</evidence>
<dbReference type="GO" id="GO:0003677">
    <property type="term" value="F:DNA binding"/>
    <property type="evidence" value="ECO:0007669"/>
    <property type="project" value="InterPro"/>
</dbReference>
<evidence type="ECO:0000259" key="8">
    <source>
        <dbReference type="Pfam" id="PF22062"/>
    </source>
</evidence>
<evidence type="ECO:0000259" key="7">
    <source>
        <dbReference type="Pfam" id="PF08418"/>
    </source>
</evidence>
<dbReference type="Pfam" id="PF22062">
    <property type="entry name" value="OB_DPOA2"/>
    <property type="match status" value="1"/>
</dbReference>
<gene>
    <name evidence="9" type="ORF">M513_08795</name>
    <name evidence="10" type="ORF">M514_08795</name>
</gene>
<dbReference type="InterPro" id="IPR016722">
    <property type="entry name" value="DNA_pol_alpha_bsu"/>
</dbReference>
<protein>
    <recommendedName>
        <fullName evidence="3">DNA polymerase alpha subunit B</fullName>
    </recommendedName>
</protein>
<reference evidence="10 11" key="1">
    <citation type="journal article" date="2014" name="Nat. Genet.">
        <title>Genome and transcriptome of the porcine whipworm Trichuris suis.</title>
        <authorList>
            <person name="Jex A.R."/>
            <person name="Nejsum P."/>
            <person name="Schwarz E.M."/>
            <person name="Hu L."/>
            <person name="Young N.D."/>
            <person name="Hall R.S."/>
            <person name="Korhonen P.K."/>
            <person name="Liao S."/>
            <person name="Thamsborg S."/>
            <person name="Xia J."/>
            <person name="Xu P."/>
            <person name="Wang S."/>
            <person name="Scheerlinck J.P."/>
            <person name="Hofmann A."/>
            <person name="Sternberg P.W."/>
            <person name="Wang J."/>
            <person name="Gasser R.B."/>
        </authorList>
    </citation>
    <scope>NUCLEOTIDE SEQUENCE [LARGE SCALE GENOMIC DNA]</scope>
    <source>
        <strain evidence="10">DCEP-RM93F</strain>
        <strain evidence="9">DCEP-RM93M</strain>
    </source>
</reference>
<feature type="domain" description="DNA polymerase alpha subunit B OB" evidence="8">
    <location>
        <begin position="185"/>
        <end position="285"/>
    </location>
</feature>
<dbReference type="InterPro" id="IPR007185">
    <property type="entry name" value="DNA_pol_a/d/e_bsu"/>
</dbReference>
<dbReference type="Pfam" id="PF08418">
    <property type="entry name" value="Pol_alpha_B_N"/>
    <property type="match status" value="1"/>
</dbReference>
<dbReference type="EMBL" id="KL363255">
    <property type="protein sequence ID" value="KFD50295.1"/>
    <property type="molecule type" value="Genomic_DNA"/>
</dbReference>
<feature type="domain" description="DNA polymerase alpha subunit B N-terminal" evidence="7">
    <location>
        <begin position="14"/>
        <end position="75"/>
    </location>
</feature>
<dbReference type="GO" id="GO:0006270">
    <property type="term" value="P:DNA replication initiation"/>
    <property type="evidence" value="ECO:0007669"/>
    <property type="project" value="TreeGrafter"/>
</dbReference>
<feature type="domain" description="DNA polymerase alpha/delta/epsilon subunit B" evidence="6">
    <location>
        <begin position="306"/>
        <end position="510"/>
    </location>
</feature>
<name>A0A085NJ96_9BILA</name>
<evidence type="ECO:0000256" key="4">
    <source>
        <dbReference type="ARBA" id="ARBA00022705"/>
    </source>
</evidence>
<evidence type="ECO:0000313" key="9">
    <source>
        <dbReference type="EMBL" id="KFD50295.1"/>
    </source>
</evidence>
<dbReference type="Pfam" id="PF04042">
    <property type="entry name" value="DNA_pol_E_B"/>
    <property type="match status" value="1"/>
</dbReference>
<dbReference type="Gene3D" id="1.10.8.530">
    <property type="entry name" value="DNA polymerase alpha-primase, subunit B, N-terminal domain"/>
    <property type="match status" value="1"/>
</dbReference>
<keyword evidence="5" id="KW-0539">Nucleus</keyword>
<dbReference type="Proteomes" id="UP000030764">
    <property type="component" value="Unassembled WGS sequence"/>
</dbReference>
<evidence type="ECO:0000256" key="5">
    <source>
        <dbReference type="ARBA" id="ARBA00023242"/>
    </source>
</evidence>
<dbReference type="Gene3D" id="3.60.21.60">
    <property type="match status" value="2"/>
</dbReference>
<dbReference type="GO" id="GO:0005658">
    <property type="term" value="C:alpha DNA polymerase:primase complex"/>
    <property type="evidence" value="ECO:0007669"/>
    <property type="project" value="TreeGrafter"/>
</dbReference>
<dbReference type="PANTHER" id="PTHR23061:SF12">
    <property type="entry name" value="DNA POLYMERASE ALPHA SUBUNIT B"/>
    <property type="match status" value="1"/>
</dbReference>
<comment type="similarity">
    <text evidence="2">Belongs to the DNA polymerase alpha subunit B family.</text>
</comment>
<keyword evidence="11" id="KW-1185">Reference proteome</keyword>
<organism evidence="10">
    <name type="scientific">Trichuris suis</name>
    <name type="common">pig whipworm</name>
    <dbReference type="NCBI Taxonomy" id="68888"/>
    <lineage>
        <taxon>Eukaryota</taxon>
        <taxon>Metazoa</taxon>
        <taxon>Ecdysozoa</taxon>
        <taxon>Nematoda</taxon>
        <taxon>Enoplea</taxon>
        <taxon>Dorylaimia</taxon>
        <taxon>Trichinellida</taxon>
        <taxon>Trichuridae</taxon>
        <taxon>Trichuris</taxon>
    </lineage>
</organism>
<dbReference type="PANTHER" id="PTHR23061">
    <property type="entry name" value="DNA POLYMERASE 2 ALPHA 70 KDA SUBUNIT"/>
    <property type="match status" value="1"/>
</dbReference>
<dbReference type="PIRSF" id="PIRSF018300">
    <property type="entry name" value="DNA_pol_alph_2"/>
    <property type="match status" value="1"/>
</dbReference>
<evidence type="ECO:0000313" key="10">
    <source>
        <dbReference type="EMBL" id="KFD69542.1"/>
    </source>
</evidence>
<dbReference type="EMBL" id="KL367495">
    <property type="protein sequence ID" value="KFD69542.1"/>
    <property type="molecule type" value="Genomic_DNA"/>
</dbReference>
<comment type="subcellular location">
    <subcellularLocation>
        <location evidence="1">Nucleus</location>
    </subcellularLocation>
</comment>
<sequence>MAAVFFKELVEETRSELLLFGYRLPDNVVVIDKVLRICNEYELSGEEFASEYVAFAYCNRLANEVSQDSLDIFVQQLDKATASKERNKAHQFLSNSDALEQAANISNELLAAYGVQPRNSPSVVRLDSVSEAAIEKVLLRFGESSKTEWMYHASSKNVSVRPFDSSFCLSRTNRYMYQRNEDVSSLLSEKIEQLERLAVKEVLPPDSFFSRLGTVSDDSIYICGQLLSEFSRFKDNPLDVSIQGALGDLVKLDLSLVPGCSIFPGQVVAMHGTGKRGEFCANEFYAGVLPPAVEVNLSETVDHLSVFIAAGSFVSRNDFNLQPLHDLLNICKRHNPDILLLVGPFISEKCNVIECVSQIGLENCFAQVISIISTALRDSRTTVIVISSSQDILAEPVFPCPPYSPALLPMNPRILFFSDPSILRINGLTFAVTSADVIRHLSAEEVFNGSSSEPRIDRILKHLLLQRSFYPLYPSAMELNLDVVALIRYGQLPIIPNLFIIPSDCQFFIKEICNCIFINPGRSVKRIYSRLEVNINREFSHNPDLKRFVAAEIIRF</sequence>
<dbReference type="AlphaFoldDB" id="A0A085NJ96"/>
<proteinExistence type="inferred from homology"/>
<dbReference type="InterPro" id="IPR043034">
    <property type="entry name" value="DNA_pol_alpha_B_N_sf"/>
</dbReference>
<dbReference type="InterPro" id="IPR054300">
    <property type="entry name" value="OB_DPOA2"/>
</dbReference>
<keyword evidence="4" id="KW-0235">DNA replication</keyword>
<evidence type="ECO:0000259" key="6">
    <source>
        <dbReference type="Pfam" id="PF04042"/>
    </source>
</evidence>